<gene>
    <name evidence="1" type="ORF">OSTQU699_LOCUS386</name>
</gene>
<name>A0A8S1IJX6_9CHLO</name>
<reference evidence="1" key="1">
    <citation type="submission" date="2020-12" db="EMBL/GenBank/DDBJ databases">
        <authorList>
            <person name="Iha C."/>
        </authorList>
    </citation>
    <scope>NUCLEOTIDE SEQUENCE</scope>
</reference>
<evidence type="ECO:0000313" key="1">
    <source>
        <dbReference type="EMBL" id="CAD7695025.1"/>
    </source>
</evidence>
<organism evidence="1 2">
    <name type="scientific">Ostreobium quekettii</name>
    <dbReference type="NCBI Taxonomy" id="121088"/>
    <lineage>
        <taxon>Eukaryota</taxon>
        <taxon>Viridiplantae</taxon>
        <taxon>Chlorophyta</taxon>
        <taxon>core chlorophytes</taxon>
        <taxon>Ulvophyceae</taxon>
        <taxon>TCBD clade</taxon>
        <taxon>Bryopsidales</taxon>
        <taxon>Ostreobineae</taxon>
        <taxon>Ostreobiaceae</taxon>
        <taxon>Ostreobium</taxon>
    </lineage>
</organism>
<dbReference type="Proteomes" id="UP000708148">
    <property type="component" value="Unassembled WGS sequence"/>
</dbReference>
<sequence length="210" mass="23251">MGDNMVIRRGNAHLSFQGMPGTEVTLLSHGRLYGWFRESILLHFIGLCANCCETVCGRLGVSNGGDGLRLCVAAVIARWDRSQKIRGGEQAAVPHELIDRIRIDFLTRLWPTGCSLLSICHAPPGVVELCYWRKAWSCNDEAFWWCSGSISVIVQLFAGNVGDRDRNRLPILAVAKSSVLSISHKAKATMTNGCSFWDIKQEVELFALSK</sequence>
<dbReference type="AlphaFoldDB" id="A0A8S1IJX6"/>
<comment type="caution">
    <text evidence="1">The sequence shown here is derived from an EMBL/GenBank/DDBJ whole genome shotgun (WGS) entry which is preliminary data.</text>
</comment>
<evidence type="ECO:0000313" key="2">
    <source>
        <dbReference type="Proteomes" id="UP000708148"/>
    </source>
</evidence>
<dbReference type="EMBL" id="CAJHUC010000296">
    <property type="protein sequence ID" value="CAD7695025.1"/>
    <property type="molecule type" value="Genomic_DNA"/>
</dbReference>
<keyword evidence="2" id="KW-1185">Reference proteome</keyword>
<accession>A0A8S1IJX6</accession>
<protein>
    <submittedName>
        <fullName evidence="1">Uncharacterized protein</fullName>
    </submittedName>
</protein>
<proteinExistence type="predicted"/>